<dbReference type="GO" id="GO:0005886">
    <property type="term" value="C:plasma membrane"/>
    <property type="evidence" value="ECO:0007669"/>
    <property type="project" value="UniProtKB-SubCell"/>
</dbReference>
<evidence type="ECO:0000256" key="6">
    <source>
        <dbReference type="ARBA" id="ARBA00023136"/>
    </source>
</evidence>
<dbReference type="Pfam" id="PF04093">
    <property type="entry name" value="MreD"/>
    <property type="match status" value="1"/>
</dbReference>
<protein>
    <recommendedName>
        <fullName evidence="9">Rod shape-determining protein MreD</fullName>
    </recommendedName>
</protein>
<dbReference type="AlphaFoldDB" id="A0A382FY02"/>
<evidence type="ECO:0000313" key="8">
    <source>
        <dbReference type="EMBL" id="SVB67264.1"/>
    </source>
</evidence>
<proteinExistence type="predicted"/>
<evidence type="ECO:0000256" key="1">
    <source>
        <dbReference type="ARBA" id="ARBA00004651"/>
    </source>
</evidence>
<feature type="transmembrane region" description="Helical" evidence="7">
    <location>
        <begin position="27"/>
        <end position="51"/>
    </location>
</feature>
<feature type="transmembrane region" description="Helical" evidence="7">
    <location>
        <begin position="94"/>
        <end position="111"/>
    </location>
</feature>
<evidence type="ECO:0000256" key="7">
    <source>
        <dbReference type="SAM" id="Phobius"/>
    </source>
</evidence>
<comment type="subcellular location">
    <subcellularLocation>
        <location evidence="1">Cell membrane</location>
        <topology evidence="1">Multi-pass membrane protein</topology>
    </subcellularLocation>
</comment>
<reference evidence="8" key="1">
    <citation type="submission" date="2018-05" db="EMBL/GenBank/DDBJ databases">
        <authorList>
            <person name="Lanie J.A."/>
            <person name="Ng W.-L."/>
            <person name="Kazmierczak K.M."/>
            <person name="Andrzejewski T.M."/>
            <person name="Davidsen T.M."/>
            <person name="Wayne K.J."/>
            <person name="Tettelin H."/>
            <person name="Glass J.I."/>
            <person name="Rusch D."/>
            <person name="Podicherti R."/>
            <person name="Tsui H.-C.T."/>
            <person name="Winkler M.E."/>
        </authorList>
    </citation>
    <scope>NUCLEOTIDE SEQUENCE</scope>
</reference>
<keyword evidence="3 7" id="KW-0812">Transmembrane</keyword>
<accession>A0A382FY02</accession>
<evidence type="ECO:0000256" key="3">
    <source>
        <dbReference type="ARBA" id="ARBA00022692"/>
    </source>
</evidence>
<keyword evidence="2" id="KW-1003">Cell membrane</keyword>
<keyword evidence="6 7" id="KW-0472">Membrane</keyword>
<feature type="transmembrane region" description="Helical" evidence="7">
    <location>
        <begin position="118"/>
        <end position="141"/>
    </location>
</feature>
<organism evidence="8">
    <name type="scientific">marine metagenome</name>
    <dbReference type="NCBI Taxonomy" id="408172"/>
    <lineage>
        <taxon>unclassified sequences</taxon>
        <taxon>metagenomes</taxon>
        <taxon>ecological metagenomes</taxon>
    </lineage>
</organism>
<evidence type="ECO:0000256" key="4">
    <source>
        <dbReference type="ARBA" id="ARBA00022960"/>
    </source>
</evidence>
<feature type="transmembrane region" description="Helical" evidence="7">
    <location>
        <begin position="63"/>
        <end position="88"/>
    </location>
</feature>
<name>A0A382FY02_9ZZZZ</name>
<dbReference type="InterPro" id="IPR007227">
    <property type="entry name" value="Cell_shape_determining_MreD"/>
</dbReference>
<keyword evidence="5 7" id="KW-1133">Transmembrane helix</keyword>
<evidence type="ECO:0008006" key="9">
    <source>
        <dbReference type="Google" id="ProtNLM"/>
    </source>
</evidence>
<gene>
    <name evidence="8" type="ORF">METZ01_LOCUS220118</name>
</gene>
<keyword evidence="4" id="KW-0133">Cell shape</keyword>
<dbReference type="EMBL" id="UINC01052205">
    <property type="protein sequence ID" value="SVB67264.1"/>
    <property type="molecule type" value="Genomic_DNA"/>
</dbReference>
<dbReference type="GO" id="GO:0008360">
    <property type="term" value="P:regulation of cell shape"/>
    <property type="evidence" value="ECO:0007669"/>
    <property type="project" value="UniProtKB-KW"/>
</dbReference>
<evidence type="ECO:0000256" key="5">
    <source>
        <dbReference type="ARBA" id="ARBA00022989"/>
    </source>
</evidence>
<evidence type="ECO:0000256" key="2">
    <source>
        <dbReference type="ARBA" id="ARBA00022475"/>
    </source>
</evidence>
<sequence length="154" mass="17718">MLTILALVVQIFIPVINFNNLNIVADILIIFLTYIGFYYGRFYTIIIGFIFGITQDLITQIDLLGAMAFSKSVIGFGLGTLALFRNIWSPKTRMIFIFLMYCVHFLFFYFFKFNGVSISILISIQIIVMHSILSFIIFFVIDKTFFPNGVTSKQ</sequence>